<keyword evidence="2" id="KW-0808">Transferase</keyword>
<dbReference type="CDD" id="cd02440">
    <property type="entry name" value="AdoMet_MTases"/>
    <property type="match status" value="1"/>
</dbReference>
<dbReference type="InterPro" id="IPR050508">
    <property type="entry name" value="Methyltransf_Superfamily"/>
</dbReference>
<dbReference type="SUPFAM" id="SSF53335">
    <property type="entry name" value="S-adenosyl-L-methionine-dependent methyltransferases"/>
    <property type="match status" value="1"/>
</dbReference>
<dbReference type="Proteomes" id="UP000198844">
    <property type="component" value="Unassembled WGS sequence"/>
</dbReference>
<feature type="domain" description="Methyltransferase" evidence="1">
    <location>
        <begin position="11"/>
        <end position="59"/>
    </location>
</feature>
<evidence type="ECO:0000313" key="3">
    <source>
        <dbReference type="Proteomes" id="UP000198844"/>
    </source>
</evidence>
<sequence length="247" mass="26463">MADKVDGRRLVLEIGCGVGYSTLSLAQGGRSIVAIDENPNCLVATKARLEEHGFSAELRLRSDVRAVSGGAYEVRYGQVPGGASPDILLIEGDMLNDPGLESWLKNTHQFDAVVCWLLGTHQYRAAEHGFGEYGAADIYGFRIAVQNATYELADKVLKPQGILQVVDRGGFANDDRLIEGLKASHRDQASVTTLVVQQVDHLAYAEPDAENAMPMGWSPPDIQIEGAGVSEQFPALISVTSVKPGGA</sequence>
<protein>
    <submittedName>
        <fullName evidence="2">Methyltransferase domain-containing protein</fullName>
    </submittedName>
</protein>
<organism evidence="2 3">
    <name type="scientific">Paraburkholderia aspalathi</name>
    <dbReference type="NCBI Taxonomy" id="1324617"/>
    <lineage>
        <taxon>Bacteria</taxon>
        <taxon>Pseudomonadati</taxon>
        <taxon>Pseudomonadota</taxon>
        <taxon>Betaproteobacteria</taxon>
        <taxon>Burkholderiales</taxon>
        <taxon>Burkholderiaceae</taxon>
        <taxon>Paraburkholderia</taxon>
    </lineage>
</organism>
<gene>
    <name evidence="2" type="ORF">SAMN05192563_1004220</name>
</gene>
<dbReference type="AlphaFoldDB" id="A0A1I7B6N0"/>
<reference evidence="2 3" key="1">
    <citation type="submission" date="2016-10" db="EMBL/GenBank/DDBJ databases">
        <authorList>
            <person name="de Groot N.N."/>
        </authorList>
    </citation>
    <scope>NUCLEOTIDE SEQUENCE [LARGE SCALE GENOMIC DNA]</scope>
    <source>
        <strain evidence="2 3">LMG 27731</strain>
    </source>
</reference>
<accession>A0A1I7B6N0</accession>
<evidence type="ECO:0000259" key="1">
    <source>
        <dbReference type="Pfam" id="PF13649"/>
    </source>
</evidence>
<dbReference type="GO" id="GO:0032259">
    <property type="term" value="P:methylation"/>
    <property type="evidence" value="ECO:0007669"/>
    <property type="project" value="UniProtKB-KW"/>
</dbReference>
<name>A0A1I7B6N0_9BURK</name>
<evidence type="ECO:0000313" key="2">
    <source>
        <dbReference type="EMBL" id="SFT82778.1"/>
    </source>
</evidence>
<dbReference type="EMBL" id="FPBH01000004">
    <property type="protein sequence ID" value="SFT82778.1"/>
    <property type="molecule type" value="Genomic_DNA"/>
</dbReference>
<dbReference type="InterPro" id="IPR029063">
    <property type="entry name" value="SAM-dependent_MTases_sf"/>
</dbReference>
<dbReference type="PANTHER" id="PTHR42912">
    <property type="entry name" value="METHYLTRANSFERASE"/>
    <property type="match status" value="1"/>
</dbReference>
<dbReference type="Pfam" id="PF13649">
    <property type="entry name" value="Methyltransf_25"/>
    <property type="match status" value="1"/>
</dbReference>
<proteinExistence type="predicted"/>
<dbReference type="Gene3D" id="3.40.50.150">
    <property type="entry name" value="Vaccinia Virus protein VP39"/>
    <property type="match status" value="1"/>
</dbReference>
<dbReference type="InterPro" id="IPR041698">
    <property type="entry name" value="Methyltransf_25"/>
</dbReference>
<keyword evidence="2" id="KW-0489">Methyltransferase</keyword>
<dbReference type="GO" id="GO:0008168">
    <property type="term" value="F:methyltransferase activity"/>
    <property type="evidence" value="ECO:0007669"/>
    <property type="project" value="UniProtKB-KW"/>
</dbReference>
<dbReference type="RefSeq" id="WP_093633836.1">
    <property type="nucleotide sequence ID" value="NZ_FPBH01000004.1"/>
</dbReference>